<dbReference type="Pfam" id="PF02553">
    <property type="entry name" value="CbiN"/>
    <property type="match status" value="1"/>
</dbReference>
<dbReference type="Proteomes" id="UP000199086">
    <property type="component" value="Unassembled WGS sequence"/>
</dbReference>
<keyword evidence="4" id="KW-0169">Cobalamin biosynthesis</keyword>
<keyword evidence="6" id="KW-1133">Transmembrane helix</keyword>
<keyword evidence="8" id="KW-0472">Membrane</keyword>
<feature type="region of interest" description="Disordered" evidence="10">
    <location>
        <begin position="106"/>
        <end position="147"/>
    </location>
</feature>
<keyword evidence="9" id="KW-0170">Cobalt</keyword>
<evidence type="ECO:0000256" key="10">
    <source>
        <dbReference type="SAM" id="MobiDB-lite"/>
    </source>
</evidence>
<dbReference type="OrthoDB" id="1551318at2"/>
<proteinExistence type="predicted"/>
<feature type="compositionally biased region" description="Low complexity" evidence="10">
    <location>
        <begin position="110"/>
        <end position="140"/>
    </location>
</feature>
<evidence type="ECO:0000256" key="4">
    <source>
        <dbReference type="ARBA" id="ARBA00022573"/>
    </source>
</evidence>
<keyword evidence="12" id="KW-1185">Reference proteome</keyword>
<reference evidence="11 12" key="1">
    <citation type="submission" date="2016-06" db="EMBL/GenBank/DDBJ databases">
        <authorList>
            <person name="Olsen C.W."/>
            <person name="Carey S."/>
            <person name="Hinshaw L."/>
            <person name="Karasin A.I."/>
        </authorList>
    </citation>
    <scope>NUCLEOTIDE SEQUENCE [LARGE SCALE GENOMIC DNA]</scope>
    <source>
        <strain evidence="11 12">LZ-22</strain>
    </source>
</reference>
<dbReference type="NCBIfam" id="NF002780">
    <property type="entry name" value="PRK02898.1"/>
    <property type="match status" value="1"/>
</dbReference>
<evidence type="ECO:0000256" key="9">
    <source>
        <dbReference type="ARBA" id="ARBA00023285"/>
    </source>
</evidence>
<name>A0A1G6GEY7_9ACTN</name>
<evidence type="ECO:0000256" key="3">
    <source>
        <dbReference type="ARBA" id="ARBA00022475"/>
    </source>
</evidence>
<accession>A0A1G6GEY7</accession>
<evidence type="ECO:0000256" key="1">
    <source>
        <dbReference type="ARBA" id="ARBA00022426"/>
    </source>
</evidence>
<organism evidence="11 12">
    <name type="scientific">Raineyella antarctica</name>
    <dbReference type="NCBI Taxonomy" id="1577474"/>
    <lineage>
        <taxon>Bacteria</taxon>
        <taxon>Bacillati</taxon>
        <taxon>Actinomycetota</taxon>
        <taxon>Actinomycetes</taxon>
        <taxon>Propionibacteriales</taxon>
        <taxon>Propionibacteriaceae</taxon>
        <taxon>Raineyella</taxon>
    </lineage>
</organism>
<keyword evidence="3" id="KW-1003">Cell membrane</keyword>
<dbReference type="GO" id="GO:0016020">
    <property type="term" value="C:membrane"/>
    <property type="evidence" value="ECO:0007669"/>
    <property type="project" value="InterPro"/>
</dbReference>
<dbReference type="EMBL" id="FMYF01000002">
    <property type="protein sequence ID" value="SDB80568.1"/>
    <property type="molecule type" value="Genomic_DNA"/>
</dbReference>
<evidence type="ECO:0000256" key="5">
    <source>
        <dbReference type="ARBA" id="ARBA00022692"/>
    </source>
</evidence>
<gene>
    <name evidence="11" type="ORF">GA0111570_102359</name>
</gene>
<keyword evidence="7" id="KW-0406">Ion transport</keyword>
<evidence type="ECO:0000256" key="8">
    <source>
        <dbReference type="ARBA" id="ARBA00023136"/>
    </source>
</evidence>
<sequence length="147" mass="15170">MPEARTGAAAGPRAWVTWALLGLVVVLLVATFALARAQAPGTQFAGSDSTAVQVLQDQGARPWFTPIFQPGSREIESGLFAAQAALGGAVLGWALGRLQSRREIRRLREQSSAAAQQGAPQTAPETAPEAATGTAPTASPDATHDQA</sequence>
<dbReference type="AlphaFoldDB" id="A0A1G6GEY7"/>
<dbReference type="PANTHER" id="PTHR38662">
    <property type="entry name" value="COBALT TRANSPORT PROTEIN CBIN"/>
    <property type="match status" value="1"/>
</dbReference>
<evidence type="ECO:0000256" key="7">
    <source>
        <dbReference type="ARBA" id="ARBA00023065"/>
    </source>
</evidence>
<dbReference type="PANTHER" id="PTHR38662:SF1">
    <property type="entry name" value="COBALT TRANSPORT PROTEIN CBIN"/>
    <property type="match status" value="1"/>
</dbReference>
<dbReference type="STRING" id="1577474.GA0111570_102359"/>
<evidence type="ECO:0000256" key="2">
    <source>
        <dbReference type="ARBA" id="ARBA00022448"/>
    </source>
</evidence>
<dbReference type="RefSeq" id="WP_092606746.1">
    <property type="nucleotide sequence ID" value="NZ_FMYF01000002.1"/>
</dbReference>
<evidence type="ECO:0000256" key="6">
    <source>
        <dbReference type="ARBA" id="ARBA00022989"/>
    </source>
</evidence>
<keyword evidence="5" id="KW-0812">Transmembrane</keyword>
<keyword evidence="2" id="KW-0813">Transport</keyword>
<dbReference type="InterPro" id="IPR003705">
    <property type="entry name" value="CbiN"/>
</dbReference>
<evidence type="ECO:0000313" key="11">
    <source>
        <dbReference type="EMBL" id="SDB80568.1"/>
    </source>
</evidence>
<dbReference type="GO" id="GO:0009236">
    <property type="term" value="P:cobalamin biosynthetic process"/>
    <property type="evidence" value="ECO:0007669"/>
    <property type="project" value="UniProtKB-KW"/>
</dbReference>
<dbReference type="GO" id="GO:0015087">
    <property type="term" value="F:cobalt ion transmembrane transporter activity"/>
    <property type="evidence" value="ECO:0007669"/>
    <property type="project" value="InterPro"/>
</dbReference>
<protein>
    <submittedName>
        <fullName evidence="11">Cobalt/nickel transport protein</fullName>
    </submittedName>
</protein>
<evidence type="ECO:0000313" key="12">
    <source>
        <dbReference type="Proteomes" id="UP000199086"/>
    </source>
</evidence>
<keyword evidence="1" id="KW-0171">Cobalt transport</keyword>